<dbReference type="Pfam" id="PF00528">
    <property type="entry name" value="BPD_transp_1"/>
    <property type="match status" value="1"/>
</dbReference>
<feature type="transmembrane region" description="Helical" evidence="9">
    <location>
        <begin position="25"/>
        <end position="51"/>
    </location>
</feature>
<evidence type="ECO:0000256" key="2">
    <source>
        <dbReference type="ARBA" id="ARBA00011779"/>
    </source>
</evidence>
<dbReference type="AlphaFoldDB" id="A0A090MGN0"/>
<name>A0A090MGN0_AFIFE</name>
<evidence type="ECO:0000256" key="9">
    <source>
        <dbReference type="RuleBase" id="RU363032"/>
    </source>
</evidence>
<feature type="transmembrane region" description="Helical" evidence="9">
    <location>
        <begin position="71"/>
        <end position="97"/>
    </location>
</feature>
<dbReference type="Proteomes" id="UP000035762">
    <property type="component" value="Unassembled WGS sequence"/>
</dbReference>
<comment type="subcellular location">
    <subcellularLocation>
        <location evidence="1 9">Cell membrane</location>
        <topology evidence="1 9">Multi-pass membrane protein</topology>
    </subcellularLocation>
</comment>
<reference evidence="11 12" key="1">
    <citation type="journal article" date="2014" name="Genome Announc.">
        <title>Genome Sequence of Afipia felis Strain 76713, Isolated in Hospital Water Using an Amoeba Co-Culture Procedure.</title>
        <authorList>
            <person name="Benamar S."/>
            <person name="La Scola B."/>
            <person name="Croce O."/>
        </authorList>
    </citation>
    <scope>NUCLEOTIDE SEQUENCE [LARGE SCALE GENOMIC DNA]</scope>
    <source>
        <strain evidence="11 12">76713</strain>
    </source>
</reference>
<dbReference type="InterPro" id="IPR000515">
    <property type="entry name" value="MetI-like"/>
</dbReference>
<feature type="transmembrane region" description="Helical" evidence="9">
    <location>
        <begin position="147"/>
        <end position="170"/>
    </location>
</feature>
<evidence type="ECO:0000256" key="8">
    <source>
        <dbReference type="ARBA" id="ARBA00025323"/>
    </source>
</evidence>
<sequence length="271" mass="29676">MSDLVLTTSRILPLARPDARSEPRILRFLVIAFAMTFLSVFVLLPLILVFATALTKGTSAYFDALSGTETLSAILLTLTTALISVSANLVFGLLAAWAIAKFEFRGKTLLITLIDLPFSVSPVISGLVFVLLFGMQGLFGVWLQQHGIQILFATPGIVLATTFVTFPFVARELIPLMQEQGTQEEEAAISLGASGLQTFFRVTVPTSNGASCTACCCATRGRWANSARCRWCPATSAAKLTRCRCWSRFYTTSTSSRRRSPSPRCSHCWRW</sequence>
<evidence type="ECO:0000256" key="6">
    <source>
        <dbReference type="ARBA" id="ARBA00023032"/>
    </source>
</evidence>
<dbReference type="GO" id="GO:0015419">
    <property type="term" value="F:ABC-type sulfate transporter activity"/>
    <property type="evidence" value="ECO:0007669"/>
    <property type="project" value="InterPro"/>
</dbReference>
<evidence type="ECO:0000313" key="12">
    <source>
        <dbReference type="Proteomes" id="UP000035762"/>
    </source>
</evidence>
<keyword evidence="6" id="KW-0764">Sulfate transport</keyword>
<evidence type="ECO:0000256" key="1">
    <source>
        <dbReference type="ARBA" id="ARBA00004651"/>
    </source>
</evidence>
<accession>A0A090MGN0</accession>
<feature type="transmembrane region" description="Helical" evidence="9">
    <location>
        <begin position="109"/>
        <end position="135"/>
    </location>
</feature>
<organism evidence="11 12">
    <name type="scientific">Afipia felis</name>
    <name type="common">Cat scratch disease bacillus</name>
    <dbReference type="NCBI Taxonomy" id="1035"/>
    <lineage>
        <taxon>Bacteria</taxon>
        <taxon>Pseudomonadati</taxon>
        <taxon>Pseudomonadota</taxon>
        <taxon>Alphaproteobacteria</taxon>
        <taxon>Hyphomicrobiales</taxon>
        <taxon>Nitrobacteraceae</taxon>
        <taxon>Afipia</taxon>
    </lineage>
</organism>
<comment type="subunit">
    <text evidence="2">The complex is composed of two ATP-binding proteins (CysA), two transmembrane proteins (CysT and CysW) and a solute-binding protein (CysP).</text>
</comment>
<dbReference type="STRING" id="1035.BN961_00190"/>
<keyword evidence="4 9" id="KW-0812">Transmembrane</keyword>
<proteinExistence type="inferred from homology"/>
<comment type="function">
    <text evidence="8">Part of the ABC transporter complex CysAWTP (TC 3.A.1.6.1) involved in sulfate/thiosulfate import. Probably responsible for the translocation of the substrate across the membrane.</text>
</comment>
<gene>
    <name evidence="11" type="primary">cysW_1</name>
    <name evidence="11" type="ORF">BN961_00190</name>
</gene>
<dbReference type="PANTHER" id="PTHR30406">
    <property type="entry name" value="SULFATE TRANSPORT SYSTEM PERMEASE PROTEIN"/>
    <property type="match status" value="1"/>
</dbReference>
<comment type="caution">
    <text evidence="11">The sequence shown here is derived from an EMBL/GenBank/DDBJ whole genome shotgun (WGS) entry which is preliminary data.</text>
</comment>
<dbReference type="InterPro" id="IPR005667">
    <property type="entry name" value="Sulph_transpt2"/>
</dbReference>
<evidence type="ECO:0000259" key="10">
    <source>
        <dbReference type="PROSITE" id="PS50928"/>
    </source>
</evidence>
<feature type="domain" description="ABC transmembrane type-1" evidence="10">
    <location>
        <begin position="74"/>
        <end position="271"/>
    </location>
</feature>
<evidence type="ECO:0000256" key="5">
    <source>
        <dbReference type="ARBA" id="ARBA00022989"/>
    </source>
</evidence>
<evidence type="ECO:0000313" key="11">
    <source>
        <dbReference type="EMBL" id="CEG06820.1"/>
    </source>
</evidence>
<evidence type="ECO:0000256" key="3">
    <source>
        <dbReference type="ARBA" id="ARBA00022448"/>
    </source>
</evidence>
<keyword evidence="3 9" id="KW-0813">Transport</keyword>
<dbReference type="GO" id="GO:0005886">
    <property type="term" value="C:plasma membrane"/>
    <property type="evidence" value="ECO:0007669"/>
    <property type="project" value="UniProtKB-SubCell"/>
</dbReference>
<dbReference type="EMBL" id="CCAZ020000001">
    <property type="protein sequence ID" value="CEG06820.1"/>
    <property type="molecule type" value="Genomic_DNA"/>
</dbReference>
<dbReference type="CDD" id="cd06261">
    <property type="entry name" value="TM_PBP2"/>
    <property type="match status" value="1"/>
</dbReference>
<dbReference type="SUPFAM" id="SSF161098">
    <property type="entry name" value="MetI-like"/>
    <property type="match status" value="1"/>
</dbReference>
<keyword evidence="5 9" id="KW-1133">Transmembrane helix</keyword>
<dbReference type="Gene3D" id="1.10.3720.10">
    <property type="entry name" value="MetI-like"/>
    <property type="match status" value="1"/>
</dbReference>
<comment type="similarity">
    <text evidence="9">Belongs to the binding-protein-dependent transport system permease family.</text>
</comment>
<dbReference type="PROSITE" id="PS50928">
    <property type="entry name" value="ABC_TM1"/>
    <property type="match status" value="1"/>
</dbReference>
<evidence type="ECO:0000256" key="7">
    <source>
        <dbReference type="ARBA" id="ARBA00023136"/>
    </source>
</evidence>
<evidence type="ECO:0000256" key="4">
    <source>
        <dbReference type="ARBA" id="ARBA00022692"/>
    </source>
</evidence>
<dbReference type="PANTHER" id="PTHR30406:SF1">
    <property type="entry name" value="SULFATE TRANSPORT SYSTEM PERMEASE PROTEIN CYSW"/>
    <property type="match status" value="1"/>
</dbReference>
<dbReference type="InterPro" id="IPR035906">
    <property type="entry name" value="MetI-like_sf"/>
</dbReference>
<protein>
    <submittedName>
        <fullName evidence="11">Sulfate transport system permease protein CysW</fullName>
    </submittedName>
</protein>
<keyword evidence="7 9" id="KW-0472">Membrane</keyword>
<keyword evidence="12" id="KW-1185">Reference proteome</keyword>